<keyword evidence="6 19" id="KW-0812">Transmembrane</keyword>
<evidence type="ECO:0000256" key="7">
    <source>
        <dbReference type="ARBA" id="ARBA00022968"/>
    </source>
</evidence>
<organism evidence="22 23">
    <name type="scientific">Leptobrachium leishanense</name>
    <name type="common">Leishan spiny toad</name>
    <dbReference type="NCBI Taxonomy" id="445787"/>
    <lineage>
        <taxon>Eukaryota</taxon>
        <taxon>Metazoa</taxon>
        <taxon>Chordata</taxon>
        <taxon>Craniata</taxon>
        <taxon>Vertebrata</taxon>
        <taxon>Euteleostomi</taxon>
        <taxon>Amphibia</taxon>
        <taxon>Batrachia</taxon>
        <taxon>Anura</taxon>
        <taxon>Pelobatoidea</taxon>
        <taxon>Megophryidae</taxon>
        <taxon>Leptobrachium</taxon>
    </lineage>
</organism>
<evidence type="ECO:0000259" key="20">
    <source>
        <dbReference type="Pfam" id="PF00852"/>
    </source>
</evidence>
<dbReference type="GO" id="GO:0032580">
    <property type="term" value="C:Golgi cisterna membrane"/>
    <property type="evidence" value="ECO:0007669"/>
    <property type="project" value="UniProtKB-SubCell"/>
</dbReference>
<dbReference type="InterPro" id="IPR001503">
    <property type="entry name" value="Glyco_trans_10"/>
</dbReference>
<dbReference type="SUPFAM" id="SSF53756">
    <property type="entry name" value="UDP-Glycosyltransferase/glycogen phosphorylase"/>
    <property type="match status" value="1"/>
</dbReference>
<evidence type="ECO:0000256" key="6">
    <source>
        <dbReference type="ARBA" id="ARBA00022692"/>
    </source>
</evidence>
<dbReference type="Proteomes" id="UP000694569">
    <property type="component" value="Unplaced"/>
</dbReference>
<evidence type="ECO:0000256" key="10">
    <source>
        <dbReference type="ARBA" id="ARBA00023098"/>
    </source>
</evidence>
<evidence type="ECO:0000256" key="8">
    <source>
        <dbReference type="ARBA" id="ARBA00022989"/>
    </source>
</evidence>
<evidence type="ECO:0000256" key="17">
    <source>
        <dbReference type="ARBA" id="ARBA00036481"/>
    </source>
</evidence>
<comment type="catalytic activity">
    <reaction evidence="18">
        <text>beta-D-galactosyl-(1-&gt;4)-N-acetyl-D-glucosamine + GDP-beta-L-fucose = beta-D-galactosyl-(1-&gt;4)-[alpha-L-fucosyl-(1-&gt;3)]-N-acetyl-D-glucosamine + GDP + H(+)</text>
        <dbReference type="Rhea" id="RHEA:62824"/>
        <dbReference type="ChEBI" id="CHEBI:15378"/>
        <dbReference type="ChEBI" id="CHEBI:57273"/>
        <dbReference type="ChEBI" id="CHEBI:58189"/>
        <dbReference type="ChEBI" id="CHEBI:60152"/>
        <dbReference type="ChEBI" id="CHEBI:62287"/>
    </reaction>
    <physiologicalReaction direction="left-to-right" evidence="18">
        <dbReference type="Rhea" id="RHEA:62825"/>
    </physiologicalReaction>
</comment>
<evidence type="ECO:0000313" key="23">
    <source>
        <dbReference type="Proteomes" id="UP000694569"/>
    </source>
</evidence>
<comment type="catalytic activity">
    <reaction evidence="15">
        <text>a beta-D-galactosyl-(1-&gt;3)-N-acetyl-beta-D-glucosaminyl derivative + GDP-beta-L-fucose = a beta-D-galactosyl-(1-&gt;3)-[alpha-L-fucosyl-(1-&gt;4)]-N-acetyl-beta-D-glucosaminyl derivative + GDP + H(+)</text>
        <dbReference type="Rhea" id="RHEA:23628"/>
        <dbReference type="ChEBI" id="CHEBI:15378"/>
        <dbReference type="ChEBI" id="CHEBI:57273"/>
        <dbReference type="ChEBI" id="CHEBI:58189"/>
        <dbReference type="ChEBI" id="CHEBI:133506"/>
        <dbReference type="ChEBI" id="CHEBI:140304"/>
        <dbReference type="EC" id="2.4.1.65"/>
    </reaction>
    <physiologicalReaction direction="left-to-right" evidence="15">
        <dbReference type="Rhea" id="RHEA:23629"/>
    </physiologicalReaction>
</comment>
<reference evidence="22" key="2">
    <citation type="submission" date="2025-09" db="UniProtKB">
        <authorList>
            <consortium name="Ensembl"/>
        </authorList>
    </citation>
    <scope>IDENTIFICATION</scope>
</reference>
<evidence type="ECO:0000256" key="2">
    <source>
        <dbReference type="ARBA" id="ARBA00004922"/>
    </source>
</evidence>
<keyword evidence="9 19" id="KW-0333">Golgi apparatus</keyword>
<dbReference type="UniPathway" id="UPA00378"/>
<dbReference type="InterPro" id="IPR031481">
    <property type="entry name" value="Glyco_tran_10_N"/>
</dbReference>
<keyword evidence="4 19" id="KW-0328">Glycosyltransferase</keyword>
<keyword evidence="23" id="KW-1185">Reference proteome</keyword>
<comment type="subcellular location">
    <subcellularLocation>
        <location evidence="1 19">Golgi apparatus</location>
        <location evidence="1 19">Golgi stack membrane</location>
        <topology evidence="1 19">Single-pass type II membrane protein</topology>
    </subcellularLocation>
</comment>
<evidence type="ECO:0000256" key="12">
    <source>
        <dbReference type="ARBA" id="ARBA00023180"/>
    </source>
</evidence>
<keyword evidence="5 19" id="KW-0808">Transferase</keyword>
<dbReference type="GeneTree" id="ENSGT00940000163125"/>
<name>A0A8C5W6B5_9ANUR</name>
<protein>
    <recommendedName>
        <fullName evidence="19">Fucosyltransferase</fullName>
        <ecNumber evidence="19">2.4.1.-</ecNumber>
    </recommendedName>
</protein>
<evidence type="ECO:0000256" key="16">
    <source>
        <dbReference type="ARBA" id="ARBA00036468"/>
    </source>
</evidence>
<proteinExistence type="inferred from homology"/>
<feature type="domain" description="Fucosyltransferase N-terminal" evidence="21">
    <location>
        <begin position="55"/>
        <end position="162"/>
    </location>
</feature>
<dbReference type="PANTHER" id="PTHR11929">
    <property type="entry name" value="ALPHA- 1,3 -FUCOSYLTRANSFERASE"/>
    <property type="match status" value="1"/>
</dbReference>
<dbReference type="GO" id="GO:0017083">
    <property type="term" value="F:4-galactosyl-N-acetylglucosaminide 3-alpha-L-fucosyltransferase activity"/>
    <property type="evidence" value="ECO:0007669"/>
    <property type="project" value="UniProtKB-EC"/>
</dbReference>
<dbReference type="Pfam" id="PF00852">
    <property type="entry name" value="Glyco_transf_10"/>
    <property type="match status" value="1"/>
</dbReference>
<evidence type="ECO:0000313" key="22">
    <source>
        <dbReference type="Ensembl" id="ENSLLEP00000022681.1"/>
    </source>
</evidence>
<dbReference type="GO" id="GO:0017060">
    <property type="term" value="F:3-galactosyl-N-acetylglucosaminide 4-alpha-L-fucosyltransferase activity"/>
    <property type="evidence" value="ECO:0007669"/>
    <property type="project" value="UniProtKB-EC"/>
</dbReference>
<comment type="catalytic activity">
    <reaction evidence="17">
        <text>an N-acetyl-alpha-neuraminyl-(2-&gt;3)-beta-D-galactosyl-(1-&gt;4)-N-acetyl-beta-D-glucosaminyl derivative + GDP-beta-L-fucose = an alpha-Neu5Ac-(2-&gt;3)-beta-D-Gal-(1-&gt;4)-[alpha-L-Fuc-(1-&gt;3)]-beta-D-GlcNAc derivative + GDP + H(+)</text>
        <dbReference type="Rhea" id="RHEA:56076"/>
        <dbReference type="ChEBI" id="CHEBI:15378"/>
        <dbReference type="ChEBI" id="CHEBI:57273"/>
        <dbReference type="ChEBI" id="CHEBI:58189"/>
        <dbReference type="ChEBI" id="CHEBI:136545"/>
        <dbReference type="ChEBI" id="CHEBI:139509"/>
    </reaction>
    <physiologicalReaction direction="left-to-right" evidence="17">
        <dbReference type="Rhea" id="RHEA:56077"/>
    </physiologicalReaction>
</comment>
<dbReference type="OrthoDB" id="427096at2759"/>
<reference evidence="22" key="1">
    <citation type="submission" date="2025-08" db="UniProtKB">
        <authorList>
            <consortium name="Ensembl"/>
        </authorList>
    </citation>
    <scope>IDENTIFICATION</scope>
</reference>
<dbReference type="EC" id="2.4.1.-" evidence="19"/>
<keyword evidence="10" id="KW-0443">Lipid metabolism</keyword>
<evidence type="ECO:0000256" key="3">
    <source>
        <dbReference type="ARBA" id="ARBA00008919"/>
    </source>
</evidence>
<evidence type="ECO:0000256" key="13">
    <source>
        <dbReference type="ARBA" id="ARBA00029329"/>
    </source>
</evidence>
<dbReference type="Ensembl" id="ENSLLET00000023552.1">
    <property type="protein sequence ID" value="ENSLLEP00000022681.1"/>
    <property type="gene ID" value="ENSLLEG00000014397.1"/>
</dbReference>
<comment type="similarity">
    <text evidence="3 19">Belongs to the glycosyltransferase 10 family.</text>
</comment>
<evidence type="ECO:0000256" key="18">
    <source>
        <dbReference type="ARBA" id="ARBA00036928"/>
    </source>
</evidence>
<keyword evidence="11 19" id="KW-0472">Membrane</keyword>
<feature type="domain" description="Fucosyltransferase C-terminal" evidence="20">
    <location>
        <begin position="176"/>
        <end position="349"/>
    </location>
</feature>
<evidence type="ECO:0000256" key="5">
    <source>
        <dbReference type="ARBA" id="ARBA00022679"/>
    </source>
</evidence>
<dbReference type="PANTHER" id="PTHR11929:SF11">
    <property type="entry name" value="4-GALACTOSYL-N-ACETYLGLUCOSAMINIDE 3-ALPHA-L-FUCOSYLTRANSFERASE FUT5"/>
    <property type="match status" value="1"/>
</dbReference>
<evidence type="ECO:0000256" key="19">
    <source>
        <dbReference type="RuleBase" id="RU003832"/>
    </source>
</evidence>
<comment type="catalytic activity">
    <reaction evidence="14">
        <text>an alpha-Neu5Ac-(2-&gt;3)-beta-D-Gal-(1-&gt;4)-beta-D-GlcNAc-(1-&gt;3)-beta-D-Gal-(1-&gt;4)-[alpha-L-Fuc-(1-&gt;3)]-beta-D-GlcNAc derivative + GDP-beta-L-fucose = an alpha-Neu5Ac-(2-&gt;3)-beta-D-Gal-(1-&gt;4)-[alpha-L-Fuc-(1-&gt;3)]-beta-D-GlcNAc-(1-&gt;3)-beta-D-Gal-(1-&gt;4)-[alpha-L-Fuc-(1-&gt;3)]-beta-D-GlcNAc derivative + GDP + H(+)</text>
        <dbReference type="Rhea" id="RHEA:52864"/>
        <dbReference type="ChEBI" id="CHEBI:15378"/>
        <dbReference type="ChEBI" id="CHEBI:57273"/>
        <dbReference type="ChEBI" id="CHEBI:58189"/>
        <dbReference type="ChEBI" id="CHEBI:145342"/>
        <dbReference type="ChEBI" id="CHEBI:145343"/>
    </reaction>
    <physiologicalReaction direction="left-to-right" evidence="14">
        <dbReference type="Rhea" id="RHEA:52865"/>
    </physiologicalReaction>
</comment>
<dbReference type="InterPro" id="IPR055270">
    <property type="entry name" value="Glyco_tran_10_C"/>
</dbReference>
<dbReference type="AlphaFoldDB" id="A0A8C5W6B5"/>
<dbReference type="Gene3D" id="3.40.50.11660">
    <property type="entry name" value="Glycosyl transferase family 10, C-terminal domain"/>
    <property type="match status" value="1"/>
</dbReference>
<evidence type="ECO:0000256" key="4">
    <source>
        <dbReference type="ARBA" id="ARBA00022676"/>
    </source>
</evidence>
<evidence type="ECO:0000256" key="15">
    <source>
        <dbReference type="ARBA" id="ARBA00036273"/>
    </source>
</evidence>
<comment type="pathway">
    <text evidence="2">Protein modification; protein glycosylation.</text>
</comment>
<evidence type="ECO:0000256" key="11">
    <source>
        <dbReference type="ARBA" id="ARBA00023136"/>
    </source>
</evidence>
<keyword evidence="7" id="KW-0735">Signal-anchor</keyword>
<sequence>MATGGQIPTWMKVVLLISIQICLVIFLFMVDQGEDGRGKIISKVLKEARLDSTESTNVILIWTYPFDQRFPLNQCPPHLDSSRCLFTDDRELYFSADAVVIHHREVSFTSTQLPQGPRNIKQYWIWFNLESPNHSQNLHFMEKKFNLTMSYRADSDIFAPYGYLQKHNSLENFTIPKKSKLVAWVVSNWIPSSRRIQFYKELKKHITIDVYGRQHLPLSADDQIDTLSKYKFYLAFENSAHEDYITEKLWHNALTSGTVPIVMGPSRGNYERFIPAESFIHVEDFSNAQELAAYLLKLDQEDLSYQHYFTWRSRYKSSGQLDWDHFYCKVCKALKEAPPYRTRPSIEKWFI</sequence>
<dbReference type="InterPro" id="IPR038577">
    <property type="entry name" value="GT10-like_C_sf"/>
</dbReference>
<evidence type="ECO:0000256" key="9">
    <source>
        <dbReference type="ARBA" id="ARBA00023034"/>
    </source>
</evidence>
<dbReference type="GO" id="GO:0006629">
    <property type="term" value="P:lipid metabolic process"/>
    <property type="evidence" value="ECO:0007669"/>
    <property type="project" value="UniProtKB-KW"/>
</dbReference>
<feature type="transmembrane region" description="Helical" evidence="19">
    <location>
        <begin position="12"/>
        <end position="30"/>
    </location>
</feature>
<dbReference type="FunFam" id="3.40.50.11660:FF:000001">
    <property type="entry name" value="alpha-(1,3)-fucosyltransferase 9"/>
    <property type="match status" value="1"/>
</dbReference>
<keyword evidence="8 19" id="KW-1133">Transmembrane helix</keyword>
<evidence type="ECO:0000256" key="1">
    <source>
        <dbReference type="ARBA" id="ARBA00004447"/>
    </source>
</evidence>
<accession>A0A8C5W6B5</accession>
<evidence type="ECO:0000259" key="21">
    <source>
        <dbReference type="Pfam" id="PF17039"/>
    </source>
</evidence>
<comment type="catalytic activity">
    <reaction evidence="16">
        <text>an alpha-Neu5Ac-(2-&gt;3)-beta-D-Gal-(1-&gt;3)-D-GlcNAc derivative + GDP-beta-L-fucose = an alpha-Neu5Ac-(2-&gt;3)-beta-D-Gal-(1-&gt;3)-[alpha-L-Fuc-(1-&gt;4)]-beta-D-GlcNAc derivative + GDP + H(+)</text>
        <dbReference type="Rhea" id="RHEA:62904"/>
        <dbReference type="ChEBI" id="CHEBI:15378"/>
        <dbReference type="ChEBI" id="CHEBI:57273"/>
        <dbReference type="ChEBI" id="CHEBI:58189"/>
        <dbReference type="ChEBI" id="CHEBI:146021"/>
        <dbReference type="ChEBI" id="CHEBI:146022"/>
    </reaction>
    <physiologicalReaction direction="left-to-right" evidence="16">
        <dbReference type="Rhea" id="RHEA:62905"/>
    </physiologicalReaction>
</comment>
<keyword evidence="12" id="KW-0325">Glycoprotein</keyword>
<comment type="catalytic activity">
    <reaction evidence="13">
        <text>a beta-D-galactosyl-(1-&gt;4)-N-acetyl-beta-D-glucosaminyl derivative + GDP-beta-L-fucose = a beta-D-galactosyl-(1-&gt;4)-[alpha-L-fucosyl-(1-&gt;3)]-N-acetyl-beta-D-glucosaminyl derivative + GDP + H(+)</text>
        <dbReference type="Rhea" id="RHEA:14257"/>
        <dbReference type="ChEBI" id="CHEBI:15378"/>
        <dbReference type="ChEBI" id="CHEBI:57273"/>
        <dbReference type="ChEBI" id="CHEBI:58189"/>
        <dbReference type="ChEBI" id="CHEBI:133507"/>
        <dbReference type="ChEBI" id="CHEBI:137941"/>
        <dbReference type="EC" id="2.4.1.152"/>
    </reaction>
    <physiologicalReaction direction="left-to-right" evidence="13">
        <dbReference type="Rhea" id="RHEA:14258"/>
    </physiologicalReaction>
</comment>
<dbReference type="Pfam" id="PF17039">
    <property type="entry name" value="Glyco_tran_10_N"/>
    <property type="match status" value="1"/>
</dbReference>
<evidence type="ECO:0000256" key="14">
    <source>
        <dbReference type="ARBA" id="ARBA00036052"/>
    </source>
</evidence>